<reference evidence="1 2" key="1">
    <citation type="journal article" date="2016" name="Nat. Commun.">
        <title>Thousands of microbial genomes shed light on interconnected biogeochemical processes in an aquifer system.</title>
        <authorList>
            <person name="Anantharaman K."/>
            <person name="Brown C.T."/>
            <person name="Hug L.A."/>
            <person name="Sharon I."/>
            <person name="Castelle C.J."/>
            <person name="Probst A.J."/>
            <person name="Thomas B.C."/>
            <person name="Singh A."/>
            <person name="Wilkins M.J."/>
            <person name="Karaoz U."/>
            <person name="Brodie E.L."/>
            <person name="Williams K.H."/>
            <person name="Hubbard S.S."/>
            <person name="Banfield J.F."/>
        </authorList>
    </citation>
    <scope>NUCLEOTIDE SEQUENCE [LARGE SCALE GENOMIC DNA]</scope>
</reference>
<evidence type="ECO:0008006" key="3">
    <source>
        <dbReference type="Google" id="ProtNLM"/>
    </source>
</evidence>
<sequence length="80" mass="9588">MVDVKRRKGESFESLLRRYSRRLQQSGNALEARKLRYFAAAPTKNKQKVSAIRRLEIRDKREYLARIGQLVDEPRTQKRR</sequence>
<accession>A0A1F7V826</accession>
<proteinExistence type="predicted"/>
<dbReference type="EMBL" id="MGEQ01000008">
    <property type="protein sequence ID" value="OGL86581.1"/>
    <property type="molecule type" value="Genomic_DNA"/>
</dbReference>
<evidence type="ECO:0000313" key="1">
    <source>
        <dbReference type="EMBL" id="OGL86581.1"/>
    </source>
</evidence>
<dbReference type="Proteomes" id="UP000176593">
    <property type="component" value="Unassembled WGS sequence"/>
</dbReference>
<evidence type="ECO:0000313" key="2">
    <source>
        <dbReference type="Proteomes" id="UP000176593"/>
    </source>
</evidence>
<organism evidence="1 2">
    <name type="scientific">Candidatus Uhrbacteria bacterium RIFCSPLOWO2_02_FULL_48_18</name>
    <dbReference type="NCBI Taxonomy" id="1802408"/>
    <lineage>
        <taxon>Bacteria</taxon>
        <taxon>Candidatus Uhriibacteriota</taxon>
    </lineage>
</organism>
<protein>
    <recommendedName>
        <fullName evidence="3">30S ribosomal protein S21</fullName>
    </recommendedName>
</protein>
<dbReference type="AlphaFoldDB" id="A0A1F7V826"/>
<name>A0A1F7V826_9BACT</name>
<gene>
    <name evidence="1" type="ORF">A3I41_04825</name>
</gene>
<comment type="caution">
    <text evidence="1">The sequence shown here is derived from an EMBL/GenBank/DDBJ whole genome shotgun (WGS) entry which is preliminary data.</text>
</comment>